<keyword evidence="1" id="KW-0812">Transmembrane</keyword>
<keyword evidence="1" id="KW-0472">Membrane</keyword>
<organism evidence="2 3">
    <name type="scientific">Aspergillus ellipticus CBS 707.79</name>
    <dbReference type="NCBI Taxonomy" id="1448320"/>
    <lineage>
        <taxon>Eukaryota</taxon>
        <taxon>Fungi</taxon>
        <taxon>Dikarya</taxon>
        <taxon>Ascomycota</taxon>
        <taxon>Pezizomycotina</taxon>
        <taxon>Eurotiomycetes</taxon>
        <taxon>Eurotiomycetidae</taxon>
        <taxon>Eurotiales</taxon>
        <taxon>Aspergillaceae</taxon>
        <taxon>Aspergillus</taxon>
        <taxon>Aspergillus subgen. Circumdati</taxon>
    </lineage>
</organism>
<sequence>MPKGRSMAPMYPGVLRTYRASVIGRIGPKKLPLKANLTKSRTVGLIAAAYHGPQLHRHGKQPCAYSKLLVIIFSPIDWLFFFFFQLMHPVDFPYRPFPTYCVQRTMHDAAKHAGRAFHQSFARNNDAGLKQLTAQAVRPLGHGASPYRRPSPSYPCSSGTPVVLRNGSAQSHFVYHYPGPSLIGT</sequence>
<proteinExistence type="predicted"/>
<evidence type="ECO:0000256" key="1">
    <source>
        <dbReference type="SAM" id="Phobius"/>
    </source>
</evidence>
<dbReference type="AlphaFoldDB" id="A0A319DMZ4"/>
<evidence type="ECO:0000313" key="2">
    <source>
        <dbReference type="EMBL" id="PYH95427.1"/>
    </source>
</evidence>
<protein>
    <submittedName>
        <fullName evidence="2">Uncharacterized protein</fullName>
    </submittedName>
</protein>
<accession>A0A319DMZ4</accession>
<feature type="transmembrane region" description="Helical" evidence="1">
    <location>
        <begin position="68"/>
        <end position="87"/>
    </location>
</feature>
<gene>
    <name evidence="2" type="ORF">BO71DRAFT_202522</name>
</gene>
<dbReference type="EMBL" id="KZ825853">
    <property type="protein sequence ID" value="PYH95427.1"/>
    <property type="molecule type" value="Genomic_DNA"/>
</dbReference>
<dbReference type="Proteomes" id="UP000247810">
    <property type="component" value="Unassembled WGS sequence"/>
</dbReference>
<name>A0A319DMZ4_9EURO</name>
<keyword evidence="3" id="KW-1185">Reference proteome</keyword>
<evidence type="ECO:0000313" key="3">
    <source>
        <dbReference type="Proteomes" id="UP000247810"/>
    </source>
</evidence>
<reference evidence="2 3" key="1">
    <citation type="submission" date="2018-02" db="EMBL/GenBank/DDBJ databases">
        <title>The genomes of Aspergillus section Nigri reveals drivers in fungal speciation.</title>
        <authorList>
            <consortium name="DOE Joint Genome Institute"/>
            <person name="Vesth T.C."/>
            <person name="Nybo J."/>
            <person name="Theobald S."/>
            <person name="Brandl J."/>
            <person name="Frisvad J.C."/>
            <person name="Nielsen K.F."/>
            <person name="Lyhne E.K."/>
            <person name="Kogle M.E."/>
            <person name="Kuo A."/>
            <person name="Riley R."/>
            <person name="Clum A."/>
            <person name="Nolan M."/>
            <person name="Lipzen A."/>
            <person name="Salamov A."/>
            <person name="Henrissat B."/>
            <person name="Wiebenga A."/>
            <person name="De vries R.P."/>
            <person name="Grigoriev I.V."/>
            <person name="Mortensen U.H."/>
            <person name="Andersen M.R."/>
            <person name="Baker S.E."/>
        </authorList>
    </citation>
    <scope>NUCLEOTIDE SEQUENCE [LARGE SCALE GENOMIC DNA]</scope>
    <source>
        <strain evidence="2 3">CBS 707.79</strain>
    </source>
</reference>
<keyword evidence="1" id="KW-1133">Transmembrane helix</keyword>
<dbReference type="VEuPathDB" id="FungiDB:BO71DRAFT_202522"/>